<dbReference type="RefSeq" id="WP_012003359.1">
    <property type="nucleotide sequence ID" value="NC_009828.1"/>
</dbReference>
<reference evidence="1 2" key="1">
    <citation type="submission" date="2007-08" db="EMBL/GenBank/DDBJ databases">
        <title>Complete sequence of Thermotoga lettingae TMO.</title>
        <authorList>
            <consortium name="US DOE Joint Genome Institute"/>
            <person name="Copeland A."/>
            <person name="Lucas S."/>
            <person name="Lapidus A."/>
            <person name="Barry K."/>
            <person name="Glavina del Rio T."/>
            <person name="Dalin E."/>
            <person name="Tice H."/>
            <person name="Pitluck S."/>
            <person name="Foster B."/>
            <person name="Bruce D."/>
            <person name="Schmutz J."/>
            <person name="Larimer F."/>
            <person name="Land M."/>
            <person name="Hauser L."/>
            <person name="Kyrpides N."/>
            <person name="Mikhailova N."/>
            <person name="Nelson K."/>
            <person name="Gogarten J.P."/>
            <person name="Noll K."/>
            <person name="Richardson P."/>
        </authorList>
    </citation>
    <scope>NUCLEOTIDE SEQUENCE [LARGE SCALE GENOMIC DNA]</scope>
    <source>
        <strain evidence="2">ATCC BAA-301 / DSM 14385 / NBRC 107922 / TMO</strain>
    </source>
</reference>
<dbReference type="Gene3D" id="2.40.50.420">
    <property type="entry name" value="Envelope glycoprotein gp160, DUF2291, alpha/beta domain"/>
    <property type="match status" value="1"/>
</dbReference>
<dbReference type="Pfam" id="PF10054">
    <property type="entry name" value="DUF2291"/>
    <property type="match status" value="1"/>
</dbReference>
<dbReference type="eggNOG" id="COG5618">
    <property type="taxonomic scope" value="Bacteria"/>
</dbReference>
<dbReference type="Gene3D" id="1.10.10.1260">
    <property type="entry name" value="Envelope glycoprotein gp160, DUF2291, helical domain"/>
    <property type="match status" value="1"/>
</dbReference>
<dbReference type="InterPro" id="IPR036215">
    <property type="entry name" value="TM0957-like_sf"/>
</dbReference>
<organism evidence="1 2">
    <name type="scientific">Pseudothermotoga lettingae (strain ATCC BAA-301 / DSM 14385 / NBRC 107922 / TMO)</name>
    <name type="common">Thermotoga lettingae</name>
    <dbReference type="NCBI Taxonomy" id="416591"/>
    <lineage>
        <taxon>Bacteria</taxon>
        <taxon>Thermotogati</taxon>
        <taxon>Thermotogota</taxon>
        <taxon>Thermotogae</taxon>
        <taxon>Thermotogales</taxon>
        <taxon>Thermotogaceae</taxon>
        <taxon>Pseudothermotoga</taxon>
    </lineage>
</organism>
<protein>
    <recommendedName>
        <fullName evidence="3">Periplasmic lipoprotein</fullName>
    </recommendedName>
</protein>
<dbReference type="EMBL" id="CP000812">
    <property type="protein sequence ID" value="ABV33883.1"/>
    <property type="molecule type" value="Genomic_DNA"/>
</dbReference>
<dbReference type="HOGENOM" id="CLU_1271788_0_0_0"/>
<evidence type="ECO:0000313" key="1">
    <source>
        <dbReference type="EMBL" id="ABV33883.1"/>
    </source>
</evidence>
<dbReference type="SUPFAM" id="SSF141318">
    <property type="entry name" value="TM0957-like"/>
    <property type="match status" value="1"/>
</dbReference>
<dbReference type="KEGG" id="tle:Tlet_1326"/>
<name>A8F6U9_PSELT</name>
<proteinExistence type="predicted"/>
<dbReference type="Proteomes" id="UP000002016">
    <property type="component" value="Chromosome"/>
</dbReference>
<accession>A8F6U9</accession>
<dbReference type="AlphaFoldDB" id="A8F6U9"/>
<evidence type="ECO:0008006" key="3">
    <source>
        <dbReference type="Google" id="ProtNLM"/>
    </source>
</evidence>
<gene>
    <name evidence="1" type="ordered locus">Tlet_1326</name>
</gene>
<dbReference type="InterPro" id="IPR014582">
    <property type="entry name" value="UCP033535_lipo"/>
</dbReference>
<dbReference type="STRING" id="416591.Tlet_1326"/>
<keyword evidence="2" id="KW-1185">Reference proteome</keyword>
<reference evidence="1 2" key="2">
    <citation type="journal article" date="2009" name="Proc. Natl. Acad. Sci. U.S.A.">
        <title>On the chimeric nature, thermophilic origin, and phylogenetic placement of the Thermotogales.</title>
        <authorList>
            <person name="Zhaxybayeva O."/>
            <person name="Swithers K.S."/>
            <person name="Lapierre P."/>
            <person name="Fournier G.P."/>
            <person name="Bickhart D.M."/>
            <person name="DeBoy R.T."/>
            <person name="Nelson K.E."/>
            <person name="Nesbo C.L."/>
            <person name="Doolittle W.F."/>
            <person name="Gogarten J.P."/>
            <person name="Noll K.M."/>
        </authorList>
    </citation>
    <scope>NUCLEOTIDE SEQUENCE [LARGE SCALE GENOMIC DNA]</scope>
    <source>
        <strain evidence="2">ATCC BAA-301 / DSM 14385 / NBRC 107922 / TMO</strain>
    </source>
</reference>
<sequence>MRKKIILSVIAVIAIILISKSCKIIPLDEIKKEFDPENYAQSVWLELQGQLTNLSKANSYDVLELLDLNPEQAHQKYGKVVGISNYRYYIVEGTGRIISVNDDGVLVKIREDAEQPELYITRRVFGNIIVMATGIIKMEDFDRIMDFNLVSTALNDIVSDEVATPFIEMAKEKSVTSGLMIKFIGLFNLLKDDPVKYPITVIPLRLELSQGGY</sequence>
<evidence type="ECO:0000313" key="2">
    <source>
        <dbReference type="Proteomes" id="UP000002016"/>
    </source>
</evidence>